<dbReference type="Proteomes" id="UP001500879">
    <property type="component" value="Unassembled WGS sequence"/>
</dbReference>
<comment type="caution">
    <text evidence="1">The sequence shown here is derived from an EMBL/GenBank/DDBJ whole genome shotgun (WGS) entry which is preliminary data.</text>
</comment>
<evidence type="ECO:0000313" key="1">
    <source>
        <dbReference type="EMBL" id="GAA0436855.1"/>
    </source>
</evidence>
<accession>A0ABN0Z7R1</accession>
<sequence length="392" mass="41621">MDEPVFVIHGVGNRDEADFARTVAGLRTATGLALVPVYWGDLGADDRFVDLALPRHRPARDTGLRDVEEAPPDAEESMAVLESLFGPSASAPALLRDAGEPPAALADALRAAMGAADDGLRGPGGHPDPDDVLAALAELWPTARWLALVDDPGLLRATGTALAAAVLEEGTDDSWAGLRGPGDEKGLRPLLRRRLHDLDRVAGAAVQAVAGRVNHQLRAHYGPGATRFLGDVLVYQRHRAAIHARVRERIDAVAPGLGRDPEHPVRVAAHSLGGVIAVDMATAADPLWTSSLLTFGSQPAYFHLCDPRGGQLPPYADEKPVPLPRSLARWTNLWQPLDALAFAASRVFRLADGTPPVDVPLPHTASAGLWTHSAYWRLPEVADAVRGTFAAG</sequence>
<organism evidence="1 2">
    <name type="scientific">Streptomyces luteireticuli</name>
    <dbReference type="NCBI Taxonomy" id="173858"/>
    <lineage>
        <taxon>Bacteria</taxon>
        <taxon>Bacillati</taxon>
        <taxon>Actinomycetota</taxon>
        <taxon>Actinomycetes</taxon>
        <taxon>Kitasatosporales</taxon>
        <taxon>Streptomycetaceae</taxon>
        <taxon>Streptomyces</taxon>
    </lineage>
</organism>
<keyword evidence="2" id="KW-1185">Reference proteome</keyword>
<name>A0ABN0Z7R1_9ACTN</name>
<gene>
    <name evidence="1" type="ORF">GCM10010357_67880</name>
</gene>
<dbReference type="EMBL" id="BAAABX010000088">
    <property type="protein sequence ID" value="GAA0436855.1"/>
    <property type="molecule type" value="Genomic_DNA"/>
</dbReference>
<proteinExistence type="predicted"/>
<dbReference type="SUPFAM" id="SSF53474">
    <property type="entry name" value="alpha/beta-Hydrolases"/>
    <property type="match status" value="1"/>
</dbReference>
<evidence type="ECO:0000313" key="2">
    <source>
        <dbReference type="Proteomes" id="UP001500879"/>
    </source>
</evidence>
<reference evidence="1 2" key="1">
    <citation type="journal article" date="2019" name="Int. J. Syst. Evol. Microbiol.">
        <title>The Global Catalogue of Microorganisms (GCM) 10K type strain sequencing project: providing services to taxonomists for standard genome sequencing and annotation.</title>
        <authorList>
            <consortium name="The Broad Institute Genomics Platform"/>
            <consortium name="The Broad Institute Genome Sequencing Center for Infectious Disease"/>
            <person name="Wu L."/>
            <person name="Ma J."/>
        </authorList>
    </citation>
    <scope>NUCLEOTIDE SEQUENCE [LARGE SCALE GENOMIC DNA]</scope>
    <source>
        <strain evidence="1 2">JCM 4788</strain>
    </source>
</reference>
<dbReference type="RefSeq" id="WP_344032634.1">
    <property type="nucleotide sequence ID" value="NZ_BAAABX010000088.1"/>
</dbReference>
<dbReference type="InterPro" id="IPR029058">
    <property type="entry name" value="AB_hydrolase_fold"/>
</dbReference>
<protein>
    <recommendedName>
        <fullName evidence="3">Alpha/beta hydrolase</fullName>
    </recommendedName>
</protein>
<evidence type="ECO:0008006" key="3">
    <source>
        <dbReference type="Google" id="ProtNLM"/>
    </source>
</evidence>